<proteinExistence type="predicted"/>
<name>A0A2M7V6U9_9BACT</name>
<organism evidence="1 2">
    <name type="scientific">Candidatus Magasanikbacteria bacterium CG_4_10_14_0_2_um_filter_37_12</name>
    <dbReference type="NCBI Taxonomy" id="1974637"/>
    <lineage>
        <taxon>Bacteria</taxon>
        <taxon>Candidatus Magasanikiibacteriota</taxon>
    </lineage>
</organism>
<dbReference type="EMBL" id="PFPK01000046">
    <property type="protein sequence ID" value="PIZ94357.1"/>
    <property type="molecule type" value="Genomic_DNA"/>
</dbReference>
<sequence length="89" mass="9869">MLTYLIHRGKFTIACCVSGIVMCPDTSTNDAVTVSECHDRHVDVNGKSRDRAHPCYKCDTGRVVRNLDAEDELLTRADMLCSGIVPSRK</sequence>
<gene>
    <name evidence="1" type="ORF">COX81_03950</name>
</gene>
<dbReference type="AlphaFoldDB" id="A0A2M7V6U9"/>
<reference evidence="2" key="1">
    <citation type="submission" date="2017-09" db="EMBL/GenBank/DDBJ databases">
        <title>Depth-based differentiation of microbial function through sediment-hosted aquifers and enrichment of novel symbionts in the deep terrestrial subsurface.</title>
        <authorList>
            <person name="Probst A.J."/>
            <person name="Ladd B."/>
            <person name="Jarett J.K."/>
            <person name="Geller-Mcgrath D.E."/>
            <person name="Sieber C.M.K."/>
            <person name="Emerson J.B."/>
            <person name="Anantharaman K."/>
            <person name="Thomas B.C."/>
            <person name="Malmstrom R."/>
            <person name="Stieglmeier M."/>
            <person name="Klingl A."/>
            <person name="Woyke T."/>
            <person name="Ryan C.M."/>
            <person name="Banfield J.F."/>
        </authorList>
    </citation>
    <scope>NUCLEOTIDE SEQUENCE [LARGE SCALE GENOMIC DNA]</scope>
</reference>
<comment type="caution">
    <text evidence="1">The sequence shown here is derived from an EMBL/GenBank/DDBJ whole genome shotgun (WGS) entry which is preliminary data.</text>
</comment>
<dbReference type="Proteomes" id="UP000228568">
    <property type="component" value="Unassembled WGS sequence"/>
</dbReference>
<protein>
    <submittedName>
        <fullName evidence="1">Uncharacterized protein</fullName>
    </submittedName>
</protein>
<accession>A0A2M7V6U9</accession>
<evidence type="ECO:0000313" key="2">
    <source>
        <dbReference type="Proteomes" id="UP000228568"/>
    </source>
</evidence>
<evidence type="ECO:0000313" key="1">
    <source>
        <dbReference type="EMBL" id="PIZ94357.1"/>
    </source>
</evidence>